<feature type="region of interest" description="Disordered" evidence="8">
    <location>
        <begin position="596"/>
        <end position="625"/>
    </location>
</feature>
<name>A0A067RK69_ZOONE</name>
<dbReference type="STRING" id="136037.A0A067RK69"/>
<feature type="region of interest" description="Disordered" evidence="8">
    <location>
        <begin position="2759"/>
        <end position="2797"/>
    </location>
</feature>
<feature type="compositionally biased region" description="Pro residues" evidence="8">
    <location>
        <begin position="2639"/>
        <end position="2652"/>
    </location>
</feature>
<feature type="compositionally biased region" description="Polar residues" evidence="8">
    <location>
        <begin position="2371"/>
        <end position="2412"/>
    </location>
</feature>
<sequence>MPKKELSGKSRVWERDRRERLKLSFNNLSSLLPKYDPASTLSKAEILQKATNYIRELQQENDNLLHGSLDEFASKEVQQLKQQIEELVKRVQQLVKLLQDAGISIPPYLAVDSSRPLRWSNKFNQEDGPILLEKAKRKKAEQKNAKMEIKKKKKLSRVLMIKKSAAGPLKTVINSSPKVIPMKQTLNTSNIPSSPTKKSTVCKKSKDKIKPGKPETKLFGDKLPTVAQLLGLTMNDIDTTPAGHVDSATISVHETSSVASSTLINTSAPLPPGFIVIQGSNGAQQTSLSSTSVVNHHQTQPCVVMPTSSQAMTAKKIKRTSMVSQPMSLVLSNSTSSNVGVNKRKQNSVVAVTKSHLLTAPVIASGIQTCPPPAVITNHNTGLAGFGPGTLILANGNIVPVLPPPQTLLTATPTRFIVNSNHLPPPANPTPVIMMQQQKNAVTVTTSSNGAALIATSCSKPQQRLFPVLVPKVSKKPGTSDTTVTTFANKVPIPALTSRHQPVKRQQIQAPVANIMTKSPGKYKNKNDNENIKPANAGLLVCASDKVINSGTKKTALCKVKERLTKIVSANENSRQRSLDGSNDKAIVTDMNVNSSRMKKGNGLQKRTETAEEFSEKVKDKDKNDETKRVLISDAATRNDKSNCKQDGYCTSGNVEKQIEGSLEKETRLLDINENLAAAKRKQECEEEANEEIHNKKKRVTYDMKSNDSNNADMETNNAATVLCPALLDSTSPSALTTHKSCKSGTYTIDVLCMTKPIKCPNITKISEESKCLEKSVVLTDTVCSEDTIIASEGNVKDSSLQEQDTVQLTGKGNSEISEAFREQVASEDNPRPFVRSESQLTVKNPLLISTSTVSDICQHEEVSNETDKCNSLTNSDLSVSQQVYDTHSSVDTSQLLQVMEINKLPQSPQSLNTVEVTNSEDNCHLTIKKQQNCLIKCNYSVSLQNNENVENEGSKSLLQKSIELPSSSSWQEGKGDVEKSKNSSKYSSLRVDHASHAERELSSSILPQHHHEIDIRNTKAHDTCNGNSVETCPSVVDQEKKSVMDQTEPNEIYLDKSLTLLQSNSLYPTFTTTGLTSHCNENTFIPITSTSTDVDNGPKTTDNASLNISLQNSEFSSDLFASLQVPSSGQHPESISPTAAFLLAFPLVSSSKVAEMIVDSQEEVGSDSMQGGSTLLQIGNIEHDPSQHISKPHRLDDINEIAGTSEAAATRIQQKITTVSSPGTISDRDNGRAISAGCNVHDQQQTVVCRNHERKTEESNQESQNSGKCSSSITLHLQNFSKSSGKQWSNVSEGNVLESGDKLHSRSRSIGTQSKAFSNLERKISEANCSQNSLPSTIKTCSSIDAGVYNIQLDEEKGSTHTTCFQQQMETGNLAVSTNNIPQHPILSSHSHITIFKSGQQHQECHPSSDLFQPSLSTFEPVTQKNASNGDNTKRLTVSTNTFSSSVSQHIEELCMKPQTSFTSQHNGTCANMNLKQTFLTNKETNHTCENLLSHAQPSGSTVTNHIENQNSFHKMHPSQMISEQGTMTEGLRDNDGSVSYKPLTSSTSVASSAEVIKHNLSSHTAKNSAPTSSHVDKCVSYNNIQSSVPAQPCSYNLFNNDYSAVPSQVTCTAVFTQASNSSDQNKMTGAASFSVAHNSSNFSILSWTTLSPMTAPSNINQHENFNVPPQGTSTNIPLHTPTAATSLQKVISQNTSSNNGITMPIPTVSEMQGLVHNNNCQKQCKNDMDVRKSMNDEMHKLTESFPNLYNNEEQQSLGMPHRDTATSHIQFHRENNENQILGRQEEDANNENFKFPGPSAADIKNHQPTRTNHSTERMKVSQQHRPPVNWMTTPDIRTSSHAMTSASSSATIIGHPTISNASNTSTSVMNSETSSAQINKEFEFCSTTSNHNLFIGNSNATAPTFDGRSFVGNAALYGNHVLSSNRNLYTNNRQSSHLSCHKEETRNVHHNPTHQRLMDLPVPGENYRNEAYSLSWTPRKVPFTSASMIPPDMSGNNFVPSTLPTLVGDLALGTNYPMSGNDDSSHNKAYIHSNFGDEEINKKNVVVGTLEDRRQEMSVRHIPSRHTEKESGISTGNVSNKTRNSNQICTEDYLGTAHSEGVSSEGTAVVSGNFLSVSQLVDPVKSGAGSSRTQVNATARRSSNSRHVGGGNKHNTPQTRQHAASSSSNKRNSTTHNSIERDSNKKQQLTNMSFSAAEGTNVMPISEDSSGKANDGNRPSHYSTENATTHMPPISQGSTGFSIPVHDMGNQRPSSIANAHHHWSPNRGKPGRTGTASYKAPVSSYSAEALIGLSSSTLNNEDTAHLSQESANNKIITLPPPLVSERFCHNQNYHHHHHQAARSLQMSTSFSNEAIVAGNYFPPVELPPSHQQDGSGSSIQTSSHHDNFTQTHQNQQPYSNTSFSYPAATANMSGQGPASLYPPANFVSNSNGGHTNASIPPVSLPTGFLSDLTGSNTFTGAIIPPDSNNPLIFPSPIMKSVSVNRNSSGRHNPSYLQASTSVSSHHHQTGQQMPTRHDNSIGQVAEISRSGSTNMTSNDGDGNRRLGDHAGGLTLHHQTNNLVCNSNSTCSLTKQRGNGSRRRIPDPVASTSSSSSGITGLVDLGYLPMPPGIGSPMLGADDGAFLSHHTSGTFLAPPGPQLYPTGPTPNPQGTLYPPTPHPPTQTTSQTNHHSGSHLPPFSSCAPTQQNVSLSRASHHNQQQQQANTSPNATNTSGNTLANFNLSTIFPEINDKQVPSIPSVVGYASGTKNLTPASSSLLPSSNGSQHHSTLLQPGSSDAEYPHRVVPPPATVPSNCLPPPPVPLHTNFNNLLSHAPPQVCRMQWP</sequence>
<feature type="domain" description="BHLH" evidence="9">
    <location>
        <begin position="5"/>
        <end position="57"/>
    </location>
</feature>
<feature type="region of interest" description="Disordered" evidence="8">
    <location>
        <begin position="966"/>
        <end position="1009"/>
    </location>
</feature>
<feature type="region of interest" description="Disordered" evidence="8">
    <location>
        <begin position="1791"/>
        <end position="1835"/>
    </location>
</feature>
<dbReference type="GO" id="GO:0090575">
    <property type="term" value="C:RNA polymerase II transcription regulator complex"/>
    <property type="evidence" value="ECO:0007669"/>
    <property type="project" value="TreeGrafter"/>
</dbReference>
<organism evidence="10 11">
    <name type="scientific">Zootermopsis nevadensis</name>
    <name type="common">Dampwood termite</name>
    <dbReference type="NCBI Taxonomy" id="136037"/>
    <lineage>
        <taxon>Eukaryota</taxon>
        <taxon>Metazoa</taxon>
        <taxon>Ecdysozoa</taxon>
        <taxon>Arthropoda</taxon>
        <taxon>Hexapoda</taxon>
        <taxon>Insecta</taxon>
        <taxon>Pterygota</taxon>
        <taxon>Neoptera</taxon>
        <taxon>Polyneoptera</taxon>
        <taxon>Dictyoptera</taxon>
        <taxon>Blattodea</taxon>
        <taxon>Blattoidea</taxon>
        <taxon>Termitoidae</taxon>
        <taxon>Termopsidae</taxon>
        <taxon>Zootermopsis</taxon>
    </lineage>
</organism>
<dbReference type="eggNOG" id="ENOG502S7US">
    <property type="taxonomic scope" value="Eukaryota"/>
</dbReference>
<feature type="compositionally biased region" description="Polar residues" evidence="8">
    <location>
        <begin position="2486"/>
        <end position="2516"/>
    </location>
</feature>
<dbReference type="PANTHER" id="PTHR10328:SF3">
    <property type="entry name" value="PROTEIN MAX"/>
    <property type="match status" value="1"/>
</dbReference>
<dbReference type="Gene3D" id="4.10.280.10">
    <property type="entry name" value="Helix-loop-helix DNA-binding domain"/>
    <property type="match status" value="1"/>
</dbReference>
<feature type="coiled-coil region" evidence="7">
    <location>
        <begin position="43"/>
        <end position="101"/>
    </location>
</feature>
<feature type="region of interest" description="Disordered" evidence="8">
    <location>
        <begin position="1944"/>
        <end position="1964"/>
    </location>
</feature>
<evidence type="ECO:0000256" key="6">
    <source>
        <dbReference type="ARBA" id="ARBA00023242"/>
    </source>
</evidence>
<evidence type="ECO:0000256" key="4">
    <source>
        <dbReference type="ARBA" id="ARBA00023159"/>
    </source>
</evidence>
<evidence type="ECO:0000256" key="2">
    <source>
        <dbReference type="ARBA" id="ARBA00023015"/>
    </source>
</evidence>
<feature type="compositionally biased region" description="Basic and acidic residues" evidence="8">
    <location>
        <begin position="2058"/>
        <end position="2073"/>
    </location>
</feature>
<feature type="region of interest" description="Disordered" evidence="8">
    <location>
        <begin position="2486"/>
        <end position="2552"/>
    </location>
</feature>
<feature type="compositionally biased region" description="Polar residues" evidence="8">
    <location>
        <begin position="2770"/>
        <end position="2780"/>
    </location>
</feature>
<dbReference type="GO" id="GO:0046983">
    <property type="term" value="F:protein dimerization activity"/>
    <property type="evidence" value="ECO:0007669"/>
    <property type="project" value="InterPro"/>
</dbReference>
<evidence type="ECO:0000256" key="1">
    <source>
        <dbReference type="ARBA" id="ARBA00007628"/>
    </source>
</evidence>
<feature type="compositionally biased region" description="Polar residues" evidence="8">
    <location>
        <begin position="2074"/>
        <end position="2086"/>
    </location>
</feature>
<feature type="region of interest" description="Disordered" evidence="8">
    <location>
        <begin position="2126"/>
        <end position="2241"/>
    </location>
</feature>
<feature type="region of interest" description="Disordered" evidence="8">
    <location>
        <begin position="1849"/>
        <end position="1876"/>
    </location>
</feature>
<evidence type="ECO:0000313" key="10">
    <source>
        <dbReference type="EMBL" id="KDR21006.1"/>
    </source>
</evidence>
<dbReference type="OrthoDB" id="60033at2759"/>
<dbReference type="InterPro" id="IPR036638">
    <property type="entry name" value="HLH_DNA-bd_sf"/>
</dbReference>
<keyword evidence="5" id="KW-0804">Transcription</keyword>
<dbReference type="OMA" id="AGERACE"/>
<feature type="region of interest" description="Disordered" evidence="8">
    <location>
        <begin position="2058"/>
        <end position="2086"/>
    </location>
</feature>
<protein>
    <submittedName>
        <fullName evidence="10">Basic helix-loop-helix domain-containing protein</fullName>
    </submittedName>
</protein>
<evidence type="ECO:0000259" key="9">
    <source>
        <dbReference type="PROSITE" id="PS50888"/>
    </source>
</evidence>
<dbReference type="PANTHER" id="PTHR10328">
    <property type="entry name" value="PROTEIN MAX MYC-ASSOCIATED FACTOR X"/>
    <property type="match status" value="1"/>
</dbReference>
<feature type="compositionally biased region" description="Polar residues" evidence="8">
    <location>
        <begin position="2222"/>
        <end position="2241"/>
    </location>
</feature>
<dbReference type="EMBL" id="KK852575">
    <property type="protein sequence ID" value="KDR21006.1"/>
    <property type="molecule type" value="Genomic_DNA"/>
</dbReference>
<evidence type="ECO:0000256" key="7">
    <source>
        <dbReference type="SAM" id="Coils"/>
    </source>
</evidence>
<feature type="region of interest" description="Disordered" evidence="8">
    <location>
        <begin position="1527"/>
        <end position="1546"/>
    </location>
</feature>
<feature type="compositionally biased region" description="Polar residues" evidence="8">
    <location>
        <begin position="2155"/>
        <end position="2179"/>
    </location>
</feature>
<feature type="compositionally biased region" description="Polar residues" evidence="8">
    <location>
        <begin position="1262"/>
        <end position="1271"/>
    </location>
</feature>
<feature type="coiled-coil region" evidence="7">
    <location>
        <begin position="130"/>
        <end position="157"/>
    </location>
</feature>
<keyword evidence="4" id="KW-0010">Activator</keyword>
<dbReference type="InParanoid" id="A0A067RK69"/>
<feature type="compositionally biased region" description="Polar residues" evidence="8">
    <location>
        <begin position="2531"/>
        <end position="2542"/>
    </location>
</feature>
<feature type="compositionally biased region" description="Basic and acidic residues" evidence="8">
    <location>
        <begin position="991"/>
        <end position="1002"/>
    </location>
</feature>
<feature type="coiled-coil region" evidence="7">
    <location>
        <begin position="669"/>
        <end position="696"/>
    </location>
</feature>
<dbReference type="GO" id="GO:0003700">
    <property type="term" value="F:DNA-binding transcription factor activity"/>
    <property type="evidence" value="ECO:0007669"/>
    <property type="project" value="TreeGrafter"/>
</dbReference>
<reference evidence="10 11" key="1">
    <citation type="journal article" date="2014" name="Nat. Commun.">
        <title>Molecular traces of alternative social organization in a termite genome.</title>
        <authorList>
            <person name="Terrapon N."/>
            <person name="Li C."/>
            <person name="Robertson H.M."/>
            <person name="Ji L."/>
            <person name="Meng X."/>
            <person name="Booth W."/>
            <person name="Chen Z."/>
            <person name="Childers C.P."/>
            <person name="Glastad K.M."/>
            <person name="Gokhale K."/>
            <person name="Gowin J."/>
            <person name="Gronenberg W."/>
            <person name="Hermansen R.A."/>
            <person name="Hu H."/>
            <person name="Hunt B.G."/>
            <person name="Huylmans A.K."/>
            <person name="Khalil S.M."/>
            <person name="Mitchell R.D."/>
            <person name="Munoz-Torres M.C."/>
            <person name="Mustard J.A."/>
            <person name="Pan H."/>
            <person name="Reese J.T."/>
            <person name="Scharf M.E."/>
            <person name="Sun F."/>
            <person name="Vogel H."/>
            <person name="Xiao J."/>
            <person name="Yang W."/>
            <person name="Yang Z."/>
            <person name="Yang Z."/>
            <person name="Zhou J."/>
            <person name="Zhu J."/>
            <person name="Brent C.S."/>
            <person name="Elsik C.G."/>
            <person name="Goodisman M.A."/>
            <person name="Liberles D.A."/>
            <person name="Roe R.M."/>
            <person name="Vargo E.L."/>
            <person name="Vilcinskas A."/>
            <person name="Wang J."/>
            <person name="Bornberg-Bauer E."/>
            <person name="Korb J."/>
            <person name="Zhang G."/>
            <person name="Liebig J."/>
        </authorList>
    </citation>
    <scope>NUCLEOTIDE SEQUENCE [LARGE SCALE GENOMIC DNA]</scope>
    <source>
        <tissue evidence="10">Whole organism</tissue>
    </source>
</reference>
<evidence type="ECO:0000256" key="8">
    <source>
        <dbReference type="SAM" id="MobiDB-lite"/>
    </source>
</evidence>
<keyword evidence="7" id="KW-0175">Coiled coil</keyword>
<feature type="region of interest" description="Disordered" evidence="8">
    <location>
        <begin position="2574"/>
        <end position="2598"/>
    </location>
</feature>
<feature type="compositionally biased region" description="Low complexity" evidence="8">
    <location>
        <begin position="2759"/>
        <end position="2769"/>
    </location>
</feature>
<dbReference type="Pfam" id="PF00010">
    <property type="entry name" value="HLH"/>
    <property type="match status" value="1"/>
</dbReference>
<proteinExistence type="inferred from homology"/>
<dbReference type="GO" id="GO:0003677">
    <property type="term" value="F:DNA binding"/>
    <property type="evidence" value="ECO:0007669"/>
    <property type="project" value="UniProtKB-KW"/>
</dbReference>
<feature type="region of interest" description="Disordered" evidence="8">
    <location>
        <begin position="2631"/>
        <end position="2721"/>
    </location>
</feature>
<feature type="compositionally biased region" description="Polar residues" evidence="8">
    <location>
        <begin position="1859"/>
        <end position="1876"/>
    </location>
</feature>
<dbReference type="InterPro" id="IPR011598">
    <property type="entry name" value="bHLH_dom"/>
</dbReference>
<dbReference type="PROSITE" id="PS50888">
    <property type="entry name" value="BHLH"/>
    <property type="match status" value="1"/>
</dbReference>
<dbReference type="SUPFAM" id="SSF47459">
    <property type="entry name" value="HLH, helix-loop-helix DNA-binding domain"/>
    <property type="match status" value="1"/>
</dbReference>
<dbReference type="GO" id="GO:0045944">
    <property type="term" value="P:positive regulation of transcription by RNA polymerase II"/>
    <property type="evidence" value="ECO:0007669"/>
    <property type="project" value="TreeGrafter"/>
</dbReference>
<feature type="compositionally biased region" description="Basic and acidic residues" evidence="8">
    <location>
        <begin position="606"/>
        <end position="625"/>
    </location>
</feature>
<accession>A0A067RK69</accession>
<feature type="compositionally biased region" description="Polar residues" evidence="8">
    <location>
        <begin position="2130"/>
        <end position="2148"/>
    </location>
</feature>
<feature type="compositionally biased region" description="Low complexity" evidence="8">
    <location>
        <begin position="2702"/>
        <end position="2721"/>
    </location>
</feature>
<evidence type="ECO:0000256" key="3">
    <source>
        <dbReference type="ARBA" id="ARBA00023125"/>
    </source>
</evidence>
<evidence type="ECO:0000313" key="11">
    <source>
        <dbReference type="Proteomes" id="UP000027135"/>
    </source>
</evidence>
<feature type="compositionally biased region" description="Polar residues" evidence="8">
    <location>
        <begin position="2686"/>
        <end position="2697"/>
    </location>
</feature>
<keyword evidence="2" id="KW-0805">Transcription regulation</keyword>
<dbReference type="Proteomes" id="UP000027135">
    <property type="component" value="Unassembled WGS sequence"/>
</dbReference>
<feature type="compositionally biased region" description="Polar residues" evidence="8">
    <location>
        <begin position="1822"/>
        <end position="1835"/>
    </location>
</feature>
<keyword evidence="11" id="KW-1185">Reference proteome</keyword>
<evidence type="ECO:0000256" key="5">
    <source>
        <dbReference type="ARBA" id="ARBA00023163"/>
    </source>
</evidence>
<comment type="similarity">
    <text evidence="1">Belongs to the MAX family.</text>
</comment>
<feature type="region of interest" description="Disordered" evidence="8">
    <location>
        <begin position="1252"/>
        <end position="1271"/>
    </location>
</feature>
<dbReference type="SMART" id="SM00353">
    <property type="entry name" value="HLH"/>
    <property type="match status" value="1"/>
</dbReference>
<feature type="region of interest" description="Disordered" evidence="8">
    <location>
        <begin position="2363"/>
        <end position="2412"/>
    </location>
</feature>
<dbReference type="CDD" id="cd00083">
    <property type="entry name" value="bHLH_SF"/>
    <property type="match status" value="1"/>
</dbReference>
<keyword evidence="3" id="KW-0238">DNA-binding</keyword>
<gene>
    <name evidence="10" type="ORF">L798_04518</name>
</gene>
<keyword evidence="6" id="KW-0539">Nucleus</keyword>